<feature type="transmembrane region" description="Helical" evidence="6">
    <location>
        <begin position="315"/>
        <end position="337"/>
    </location>
</feature>
<keyword evidence="2" id="KW-1003">Cell membrane</keyword>
<sequence length="367" mass="40151">MNKKRQSMITSIREGVKALRHPGAFLKQHPRMMYIVFGLLYMVIAYLPHFGLIEFGTMGVFAYIAIYSIVALGLNLLLGFSGLISLSTAGFMGAGALGTGVLIQQGLPFELAAAIAVITAGAIGALIGLFSLKVEGIYLAIATLFVGEILHKIYTQVAIFGGDAIRIGAIKVFGLRELSQISQIDRTYLFILIVAILVLMMIVMHNIVHSKTGRALLAMSRSEHAAQAMGISILRYRLTAFVTATMFAATAGVAYALYFQSVTTAQWTLSASLFIIAMVVVGGYKSIYGTLLGVFIIHGIPELIIKDYLGDVSYIFSGILIIIVIIFYPNGFVYIWYDLKGWMYKVNVKQKIKNLFTKEPTNRGDSQ</sequence>
<evidence type="ECO:0000256" key="3">
    <source>
        <dbReference type="ARBA" id="ARBA00022692"/>
    </source>
</evidence>
<evidence type="ECO:0000256" key="4">
    <source>
        <dbReference type="ARBA" id="ARBA00022989"/>
    </source>
</evidence>
<dbReference type="KEGG" id="xcl:G4Z02_09560"/>
<feature type="transmembrane region" description="Helical" evidence="6">
    <location>
        <begin position="109"/>
        <end position="130"/>
    </location>
</feature>
<protein>
    <submittedName>
        <fullName evidence="7">Branched-chain amino acid ABC transporter permease</fullName>
    </submittedName>
</protein>
<reference evidence="7 8" key="1">
    <citation type="submission" date="2020-02" db="EMBL/GenBank/DDBJ databases">
        <authorList>
            <person name="Zheng R.K."/>
            <person name="Sun C.M."/>
        </authorList>
    </citation>
    <scope>NUCLEOTIDE SEQUENCE [LARGE SCALE GENOMIC DNA]</scope>
    <source>
        <strain evidence="8">zrk13</strain>
    </source>
</reference>
<proteinExistence type="predicted"/>
<dbReference type="Pfam" id="PF02653">
    <property type="entry name" value="BPD_transp_2"/>
    <property type="match status" value="1"/>
</dbReference>
<dbReference type="PANTHER" id="PTHR30482:SF10">
    <property type="entry name" value="HIGH-AFFINITY BRANCHED-CHAIN AMINO ACID TRANSPORT PROTEIN BRAE"/>
    <property type="match status" value="1"/>
</dbReference>
<feature type="transmembrane region" description="Helical" evidence="6">
    <location>
        <begin position="83"/>
        <end position="103"/>
    </location>
</feature>
<dbReference type="Proteomes" id="UP000514720">
    <property type="component" value="Chromosome"/>
</dbReference>
<dbReference type="GO" id="GO:0015658">
    <property type="term" value="F:branched-chain amino acid transmembrane transporter activity"/>
    <property type="evidence" value="ECO:0007669"/>
    <property type="project" value="InterPro"/>
</dbReference>
<evidence type="ECO:0000313" key="8">
    <source>
        <dbReference type="Proteomes" id="UP000514720"/>
    </source>
</evidence>
<evidence type="ECO:0000256" key="6">
    <source>
        <dbReference type="SAM" id="Phobius"/>
    </source>
</evidence>
<feature type="transmembrane region" description="Helical" evidence="6">
    <location>
        <begin position="32"/>
        <end position="52"/>
    </location>
</feature>
<feature type="transmembrane region" description="Helical" evidence="6">
    <location>
        <begin position="291"/>
        <end position="309"/>
    </location>
</feature>
<dbReference type="PANTHER" id="PTHR30482">
    <property type="entry name" value="HIGH-AFFINITY BRANCHED-CHAIN AMINO ACID TRANSPORT SYSTEM PERMEASE"/>
    <property type="match status" value="1"/>
</dbReference>
<keyword evidence="3 6" id="KW-0812">Transmembrane</keyword>
<feature type="transmembrane region" description="Helical" evidence="6">
    <location>
        <begin position="264"/>
        <end position="284"/>
    </location>
</feature>
<keyword evidence="5 6" id="KW-0472">Membrane</keyword>
<dbReference type="RefSeq" id="WP_258877797.1">
    <property type="nucleotide sequence ID" value="NZ_CP048914.1"/>
</dbReference>
<dbReference type="EMBL" id="CP048914">
    <property type="protein sequence ID" value="QMS85981.1"/>
    <property type="molecule type" value="Genomic_DNA"/>
</dbReference>
<keyword evidence="4 6" id="KW-1133">Transmembrane helix</keyword>
<feature type="transmembrane region" description="Helical" evidence="6">
    <location>
        <begin position="238"/>
        <end position="258"/>
    </location>
</feature>
<feature type="transmembrane region" description="Helical" evidence="6">
    <location>
        <begin position="137"/>
        <end position="154"/>
    </location>
</feature>
<keyword evidence="8" id="KW-1185">Reference proteome</keyword>
<evidence type="ECO:0000256" key="5">
    <source>
        <dbReference type="ARBA" id="ARBA00023136"/>
    </source>
</evidence>
<feature type="transmembrane region" description="Helical" evidence="6">
    <location>
        <begin position="188"/>
        <end position="208"/>
    </location>
</feature>
<name>A0A7L7KT45_9MOLU</name>
<dbReference type="InterPro" id="IPR001851">
    <property type="entry name" value="ABC_transp_permease"/>
</dbReference>
<dbReference type="AlphaFoldDB" id="A0A7L7KT45"/>
<dbReference type="CDD" id="cd06581">
    <property type="entry name" value="TM_PBP1_LivM_like"/>
    <property type="match status" value="1"/>
</dbReference>
<feature type="transmembrane region" description="Helical" evidence="6">
    <location>
        <begin position="58"/>
        <end position="78"/>
    </location>
</feature>
<dbReference type="InterPro" id="IPR043428">
    <property type="entry name" value="LivM-like"/>
</dbReference>
<accession>A0A7L7KT45</accession>
<evidence type="ECO:0000313" key="7">
    <source>
        <dbReference type="EMBL" id="QMS85981.1"/>
    </source>
</evidence>
<organism evidence="7 8">
    <name type="scientific">Candidatus Xianfuyuplasma coldseepsis</name>
    <dbReference type="NCBI Taxonomy" id="2782163"/>
    <lineage>
        <taxon>Bacteria</taxon>
        <taxon>Bacillati</taxon>
        <taxon>Mycoplasmatota</taxon>
        <taxon>Mollicutes</taxon>
        <taxon>Candidatus Izemoplasmatales</taxon>
        <taxon>Candidatus Izemoplasmataceae</taxon>
        <taxon>Candidatus Xianfuyuplasma</taxon>
    </lineage>
</organism>
<gene>
    <name evidence="7" type="ORF">G4Z02_09560</name>
</gene>
<evidence type="ECO:0000256" key="2">
    <source>
        <dbReference type="ARBA" id="ARBA00022475"/>
    </source>
</evidence>
<dbReference type="GO" id="GO:0005886">
    <property type="term" value="C:plasma membrane"/>
    <property type="evidence" value="ECO:0007669"/>
    <property type="project" value="UniProtKB-SubCell"/>
</dbReference>
<comment type="subcellular location">
    <subcellularLocation>
        <location evidence="1">Cell membrane</location>
        <topology evidence="1">Multi-pass membrane protein</topology>
    </subcellularLocation>
</comment>
<evidence type="ECO:0000256" key="1">
    <source>
        <dbReference type="ARBA" id="ARBA00004651"/>
    </source>
</evidence>